<comment type="caution">
    <text evidence="7">The sequence shown here is derived from an EMBL/GenBank/DDBJ whole genome shotgun (WGS) entry which is preliminary data.</text>
</comment>
<feature type="transmembrane region" description="Helical" evidence="6">
    <location>
        <begin position="158"/>
        <end position="183"/>
    </location>
</feature>
<reference evidence="7 8" key="1">
    <citation type="submission" date="2020-07" db="EMBL/GenBank/DDBJ databases">
        <title>Sequencing the genomes of 1000 actinobacteria strains.</title>
        <authorList>
            <person name="Klenk H.-P."/>
        </authorList>
    </citation>
    <scope>NUCLEOTIDE SEQUENCE [LARGE SCALE GENOMIC DNA]</scope>
    <source>
        <strain evidence="7 8">DSM 19663</strain>
    </source>
</reference>
<dbReference type="PANTHER" id="PTHR30250:SF26">
    <property type="entry name" value="PSMA PROTEIN"/>
    <property type="match status" value="1"/>
</dbReference>
<keyword evidence="2" id="KW-1003">Cell membrane</keyword>
<feature type="transmembrane region" description="Helical" evidence="6">
    <location>
        <begin position="360"/>
        <end position="379"/>
    </location>
</feature>
<name>A0A839ED31_9MICO</name>
<organism evidence="7 8">
    <name type="scientific">Microcella alkalica</name>
    <dbReference type="NCBI Taxonomy" id="355930"/>
    <lineage>
        <taxon>Bacteria</taxon>
        <taxon>Bacillati</taxon>
        <taxon>Actinomycetota</taxon>
        <taxon>Actinomycetes</taxon>
        <taxon>Micrococcales</taxon>
        <taxon>Microbacteriaceae</taxon>
        <taxon>Microcella</taxon>
    </lineage>
</organism>
<feature type="transmembrane region" description="Helical" evidence="6">
    <location>
        <begin position="270"/>
        <end position="294"/>
    </location>
</feature>
<evidence type="ECO:0000256" key="4">
    <source>
        <dbReference type="ARBA" id="ARBA00022989"/>
    </source>
</evidence>
<evidence type="ECO:0000256" key="3">
    <source>
        <dbReference type="ARBA" id="ARBA00022692"/>
    </source>
</evidence>
<evidence type="ECO:0000313" key="8">
    <source>
        <dbReference type="Proteomes" id="UP000585905"/>
    </source>
</evidence>
<keyword evidence="4 6" id="KW-1133">Transmembrane helix</keyword>
<evidence type="ECO:0000256" key="2">
    <source>
        <dbReference type="ARBA" id="ARBA00022475"/>
    </source>
</evidence>
<dbReference type="RefSeq" id="WP_182490955.1">
    <property type="nucleotide sequence ID" value="NZ_BAAAOV010000016.1"/>
</dbReference>
<dbReference type="InterPro" id="IPR050833">
    <property type="entry name" value="Poly_Biosynth_Transport"/>
</dbReference>
<evidence type="ECO:0000256" key="1">
    <source>
        <dbReference type="ARBA" id="ARBA00004651"/>
    </source>
</evidence>
<feature type="transmembrane region" description="Helical" evidence="6">
    <location>
        <begin position="134"/>
        <end position="152"/>
    </location>
</feature>
<keyword evidence="5 6" id="KW-0472">Membrane</keyword>
<protein>
    <submittedName>
        <fullName evidence="7">O-antigen/teichoic acid export membrane protein</fullName>
    </submittedName>
</protein>
<feature type="transmembrane region" description="Helical" evidence="6">
    <location>
        <begin position="300"/>
        <end position="320"/>
    </location>
</feature>
<dbReference type="GO" id="GO:0005886">
    <property type="term" value="C:plasma membrane"/>
    <property type="evidence" value="ECO:0007669"/>
    <property type="project" value="UniProtKB-SubCell"/>
</dbReference>
<feature type="transmembrane region" description="Helical" evidence="6">
    <location>
        <begin position="332"/>
        <end position="354"/>
    </location>
</feature>
<feature type="transmembrane region" description="Helical" evidence="6">
    <location>
        <begin position="102"/>
        <end position="122"/>
    </location>
</feature>
<dbReference type="PANTHER" id="PTHR30250">
    <property type="entry name" value="PST FAMILY PREDICTED COLANIC ACID TRANSPORTER"/>
    <property type="match status" value="1"/>
</dbReference>
<sequence>MKKNLLKRGVALLVSAGAQFALFVIIARELGADLFASFSVILGLGLFAGTVLGFGSGTHVLRLGDGDPSSRSTISALIWLRAISTAVIVAVIGVVLSLRDEYVWLAVSLVCVELLSDLVQGLLAGRGRVGTASVLLLAQRLLPLLLYAAGAVSGDGVFWLIFGTVGVATFLLATMLSMAGFDVQIRTTVLASRGYWADSLAASVSQLDVVAVASGFSAATTGSYAAAMRISSPVNIVTSALIFVLVPALSRENNELKRKALFVSARNLTVIVLLGLLSVAVFVPLGDVAVGILGSTYDNVGPLFSAFLVAAGLSGVSRVYQAAIIARGQVGLGALAVFAGGLVGLALILLVAALEIAEAWLGLAPIIAQVCILVGLLTITSRAEGFRKWAGGGTL</sequence>
<gene>
    <name evidence="7" type="ORF">FHX53_001743</name>
</gene>
<feature type="transmembrane region" description="Helical" evidence="6">
    <location>
        <begin position="76"/>
        <end position="96"/>
    </location>
</feature>
<feature type="transmembrane region" description="Helical" evidence="6">
    <location>
        <begin position="230"/>
        <end position="249"/>
    </location>
</feature>
<feature type="transmembrane region" description="Helical" evidence="6">
    <location>
        <begin position="9"/>
        <end position="28"/>
    </location>
</feature>
<proteinExistence type="predicted"/>
<dbReference type="AlphaFoldDB" id="A0A839ED31"/>
<keyword evidence="8" id="KW-1185">Reference proteome</keyword>
<keyword evidence="3 6" id="KW-0812">Transmembrane</keyword>
<accession>A0A839ED31</accession>
<comment type="subcellular location">
    <subcellularLocation>
        <location evidence="1">Cell membrane</location>
        <topology evidence="1">Multi-pass membrane protein</topology>
    </subcellularLocation>
</comment>
<evidence type="ECO:0000256" key="6">
    <source>
        <dbReference type="SAM" id="Phobius"/>
    </source>
</evidence>
<dbReference type="Proteomes" id="UP000585905">
    <property type="component" value="Unassembled WGS sequence"/>
</dbReference>
<feature type="transmembrane region" description="Helical" evidence="6">
    <location>
        <begin position="34"/>
        <end position="55"/>
    </location>
</feature>
<evidence type="ECO:0000256" key="5">
    <source>
        <dbReference type="ARBA" id="ARBA00023136"/>
    </source>
</evidence>
<dbReference type="EMBL" id="JACGWX010000004">
    <property type="protein sequence ID" value="MBA8848144.1"/>
    <property type="molecule type" value="Genomic_DNA"/>
</dbReference>
<evidence type="ECO:0000313" key="7">
    <source>
        <dbReference type="EMBL" id="MBA8848144.1"/>
    </source>
</evidence>